<keyword evidence="2 5" id="KW-0645">Protease</keyword>
<evidence type="ECO:0000256" key="1">
    <source>
        <dbReference type="ARBA" id="ARBA00009179"/>
    </source>
</evidence>
<name>W0AJ93_9SPHN</name>
<feature type="compositionally biased region" description="Basic and acidic residues" evidence="6">
    <location>
        <begin position="358"/>
        <end position="368"/>
    </location>
</feature>
<keyword evidence="4 5" id="KW-0720">Serine protease</keyword>
<accession>W0AJ93</accession>
<dbReference type="PROSITE" id="PS50106">
    <property type="entry name" value="PDZ"/>
    <property type="match status" value="1"/>
</dbReference>
<evidence type="ECO:0000256" key="7">
    <source>
        <dbReference type="SAM" id="SignalP"/>
    </source>
</evidence>
<evidence type="ECO:0000313" key="9">
    <source>
        <dbReference type="EMBL" id="AHE56617.1"/>
    </source>
</evidence>
<comment type="similarity">
    <text evidence="1 5">Belongs to the peptidase S41A family.</text>
</comment>
<sequence length="438" mass="45519">MKKPSTRTLALIGAVVLVPAAAALANVSADTYRELDRFMSVFERVKGDYVVPVEDKQLIKGAIDGMLSSLDAESGYTAADSGTRSAAGPAGIGLTVTMEDGALRVVAPGSGSPAERAGLKPGDFISHIDGELAFGLSLADSVDKLCGAVGSPVSLTIARRGRSKPFDVTLTRALPGAATVGWRLEHGVGVIDVNGFAAGTAAELKAAIAAIGRQSGGQPLGYVIDLRSTAGGDMNVAMLVADAFLDKGEIVERRGRETTDVVRSAAKKGDVAEGLPLVVLIDKGSAAAAEIVAGALQDNGRALVMGDQSYGLGSVQTVVPLNAGGSIRITTARYYTPSGRSVDEKGIEPDLEVPQLSDPDRPKADGGRFADLRRQIVREAKVDQEILESDADPDPRFKATPEELKKQGITDFQMSYALRALERLGASPGGAPAASRRR</sequence>
<dbReference type="GO" id="GO:0004175">
    <property type="term" value="F:endopeptidase activity"/>
    <property type="evidence" value="ECO:0007669"/>
    <property type="project" value="TreeGrafter"/>
</dbReference>
<dbReference type="HOGENOM" id="CLU_017295_3_1_5"/>
<dbReference type="Gene3D" id="3.30.750.44">
    <property type="match status" value="1"/>
</dbReference>
<gene>
    <name evidence="9" type="ORF">NX02_25050</name>
</gene>
<dbReference type="GO" id="GO:0006508">
    <property type="term" value="P:proteolysis"/>
    <property type="evidence" value="ECO:0007669"/>
    <property type="project" value="UniProtKB-KW"/>
</dbReference>
<dbReference type="InterPro" id="IPR005151">
    <property type="entry name" value="Tail-specific_protease"/>
</dbReference>
<dbReference type="Pfam" id="PF17820">
    <property type="entry name" value="PDZ_6"/>
    <property type="match status" value="1"/>
</dbReference>
<dbReference type="Gene3D" id="2.30.42.10">
    <property type="match status" value="1"/>
</dbReference>
<dbReference type="OrthoDB" id="9812068at2"/>
<evidence type="ECO:0000259" key="8">
    <source>
        <dbReference type="PROSITE" id="PS50106"/>
    </source>
</evidence>
<dbReference type="InterPro" id="IPR041489">
    <property type="entry name" value="PDZ_6"/>
</dbReference>
<dbReference type="PATRIC" id="fig|1123269.5.peg.4910"/>
<dbReference type="InterPro" id="IPR001478">
    <property type="entry name" value="PDZ"/>
</dbReference>
<dbReference type="CDD" id="cd06782">
    <property type="entry name" value="cpPDZ_CPP-like"/>
    <property type="match status" value="1"/>
</dbReference>
<evidence type="ECO:0000256" key="6">
    <source>
        <dbReference type="SAM" id="MobiDB-lite"/>
    </source>
</evidence>
<dbReference type="InterPro" id="IPR036034">
    <property type="entry name" value="PDZ_sf"/>
</dbReference>
<dbReference type="STRING" id="1123269.NX02_25050"/>
<dbReference type="SMART" id="SM00245">
    <property type="entry name" value="TSPc"/>
    <property type="match status" value="1"/>
</dbReference>
<feature type="domain" description="PDZ" evidence="8">
    <location>
        <begin position="84"/>
        <end position="161"/>
    </location>
</feature>
<dbReference type="AlphaFoldDB" id="W0AJ93"/>
<dbReference type="SUPFAM" id="SSF52096">
    <property type="entry name" value="ClpP/crotonase"/>
    <property type="match status" value="1"/>
</dbReference>
<evidence type="ECO:0000256" key="2">
    <source>
        <dbReference type="ARBA" id="ARBA00022670"/>
    </source>
</evidence>
<dbReference type="SUPFAM" id="SSF50156">
    <property type="entry name" value="PDZ domain-like"/>
    <property type="match status" value="1"/>
</dbReference>
<dbReference type="NCBIfam" id="TIGR00225">
    <property type="entry name" value="prc"/>
    <property type="match status" value="1"/>
</dbReference>
<dbReference type="PANTHER" id="PTHR32060:SF30">
    <property type="entry name" value="CARBOXY-TERMINAL PROCESSING PROTEASE CTPA"/>
    <property type="match status" value="1"/>
</dbReference>
<dbReference type="EMBL" id="CP006644">
    <property type="protein sequence ID" value="AHE56617.1"/>
    <property type="molecule type" value="Genomic_DNA"/>
</dbReference>
<dbReference type="eggNOG" id="COG0793">
    <property type="taxonomic scope" value="Bacteria"/>
</dbReference>
<dbReference type="PANTHER" id="PTHR32060">
    <property type="entry name" value="TAIL-SPECIFIC PROTEASE"/>
    <property type="match status" value="1"/>
</dbReference>
<keyword evidence="3 5" id="KW-0378">Hydrolase</keyword>
<dbReference type="RefSeq" id="WP_025294719.1">
    <property type="nucleotide sequence ID" value="NZ_CP006644.1"/>
</dbReference>
<dbReference type="InterPro" id="IPR055210">
    <property type="entry name" value="CtpA/B_N"/>
</dbReference>
<dbReference type="FunFam" id="2.30.42.10:FF:000063">
    <property type="entry name" value="Peptidase, S41 family"/>
    <property type="match status" value="1"/>
</dbReference>
<dbReference type="Gene3D" id="3.90.226.10">
    <property type="entry name" value="2-enoyl-CoA Hydratase, Chain A, domain 1"/>
    <property type="match status" value="1"/>
</dbReference>
<keyword evidence="7" id="KW-0732">Signal</keyword>
<feature type="region of interest" description="Disordered" evidence="6">
    <location>
        <begin position="382"/>
        <end position="405"/>
    </location>
</feature>
<dbReference type="GO" id="GO:0030288">
    <property type="term" value="C:outer membrane-bounded periplasmic space"/>
    <property type="evidence" value="ECO:0007669"/>
    <property type="project" value="TreeGrafter"/>
</dbReference>
<keyword evidence="10" id="KW-1185">Reference proteome</keyword>
<evidence type="ECO:0000256" key="4">
    <source>
        <dbReference type="ARBA" id="ARBA00022825"/>
    </source>
</evidence>
<evidence type="ECO:0000256" key="3">
    <source>
        <dbReference type="ARBA" id="ARBA00022801"/>
    </source>
</evidence>
<feature type="chain" id="PRO_5004785476" description="PDZ domain-containing protein" evidence="7">
    <location>
        <begin position="26"/>
        <end position="438"/>
    </location>
</feature>
<proteinExistence type="inferred from homology"/>
<dbReference type="Pfam" id="PF03572">
    <property type="entry name" value="Peptidase_S41"/>
    <property type="match status" value="1"/>
</dbReference>
<dbReference type="InterPro" id="IPR004447">
    <property type="entry name" value="Peptidase_S41A"/>
</dbReference>
<feature type="compositionally biased region" description="Basic and acidic residues" evidence="6">
    <location>
        <begin position="393"/>
        <end position="405"/>
    </location>
</feature>
<protein>
    <recommendedName>
        <fullName evidence="8">PDZ domain-containing protein</fullName>
    </recommendedName>
</protein>
<dbReference type="GO" id="GO:0007165">
    <property type="term" value="P:signal transduction"/>
    <property type="evidence" value="ECO:0007669"/>
    <property type="project" value="TreeGrafter"/>
</dbReference>
<dbReference type="SMART" id="SM00228">
    <property type="entry name" value="PDZ"/>
    <property type="match status" value="1"/>
</dbReference>
<organism evidence="9 10">
    <name type="scientific">Sphingomonas sanxanigenens DSM 19645 = NX02</name>
    <dbReference type="NCBI Taxonomy" id="1123269"/>
    <lineage>
        <taxon>Bacteria</taxon>
        <taxon>Pseudomonadati</taxon>
        <taxon>Pseudomonadota</taxon>
        <taxon>Alphaproteobacteria</taxon>
        <taxon>Sphingomonadales</taxon>
        <taxon>Sphingomonadaceae</taxon>
        <taxon>Sphingomonas</taxon>
    </lineage>
</organism>
<feature type="region of interest" description="Disordered" evidence="6">
    <location>
        <begin position="338"/>
        <end position="368"/>
    </location>
</feature>
<reference evidence="9 10" key="1">
    <citation type="submission" date="2013-07" db="EMBL/GenBank/DDBJ databases">
        <title>Completed genome of Sphingomonas sanxanigenens NX02.</title>
        <authorList>
            <person name="Ma T."/>
            <person name="Huang H."/>
            <person name="Wu M."/>
            <person name="Li X."/>
            <person name="Li G."/>
        </authorList>
    </citation>
    <scope>NUCLEOTIDE SEQUENCE [LARGE SCALE GENOMIC DNA]</scope>
    <source>
        <strain evidence="9 10">NX02</strain>
    </source>
</reference>
<dbReference type="InterPro" id="IPR029045">
    <property type="entry name" value="ClpP/crotonase-like_dom_sf"/>
</dbReference>
<dbReference type="KEGG" id="ssan:NX02_25050"/>
<feature type="signal peptide" evidence="7">
    <location>
        <begin position="1"/>
        <end position="25"/>
    </location>
</feature>
<evidence type="ECO:0000313" key="10">
    <source>
        <dbReference type="Proteomes" id="UP000018851"/>
    </source>
</evidence>
<dbReference type="CDD" id="cd07560">
    <property type="entry name" value="Peptidase_S41_CPP"/>
    <property type="match status" value="1"/>
</dbReference>
<dbReference type="Pfam" id="PF22694">
    <property type="entry name" value="CtpB_N-like"/>
    <property type="match status" value="1"/>
</dbReference>
<dbReference type="GO" id="GO:0008236">
    <property type="term" value="F:serine-type peptidase activity"/>
    <property type="evidence" value="ECO:0007669"/>
    <property type="project" value="UniProtKB-KW"/>
</dbReference>
<dbReference type="Proteomes" id="UP000018851">
    <property type="component" value="Chromosome"/>
</dbReference>
<evidence type="ECO:0000256" key="5">
    <source>
        <dbReference type="RuleBase" id="RU004404"/>
    </source>
</evidence>